<accession>A0A7R5KX44</accession>
<feature type="compositionally biased region" description="Acidic residues" evidence="1">
    <location>
        <begin position="154"/>
        <end position="173"/>
    </location>
</feature>
<dbReference type="Proteomes" id="UP000504627">
    <property type="component" value="Unplaced"/>
</dbReference>
<reference evidence="3" key="1">
    <citation type="submission" date="2025-08" db="UniProtKB">
        <authorList>
            <consortium name="RefSeq"/>
        </authorList>
    </citation>
    <scope>IDENTIFICATION</scope>
    <source>
        <tissue evidence="3">Muscle</tissue>
    </source>
</reference>
<feature type="region of interest" description="Disordered" evidence="1">
    <location>
        <begin position="118"/>
        <end position="137"/>
    </location>
</feature>
<name>A0A7R5KX44_9PASS</name>
<dbReference type="RefSeq" id="XP_039241562.1">
    <property type="nucleotide sequence ID" value="XM_039385628.1"/>
</dbReference>
<dbReference type="InParanoid" id="A0A7R5KX44"/>
<keyword evidence="2" id="KW-1185">Reference proteome</keyword>
<evidence type="ECO:0000313" key="3">
    <source>
        <dbReference type="RefSeq" id="XP_039241562.1"/>
    </source>
</evidence>
<dbReference type="GeneID" id="113985965"/>
<sequence length="257" mass="28474">MEQQQLKLGSNPEQVRPLTSNDPHSFFSGFLGQILQLSFVKYLPKMLQKAWVWIGFVIPVETMISQLCPSRSPPRPGRLARKRQGRLVCLLLSVVPTRIQNILGSLPADWGQGNQPREILEAPVNPSSKASKRKRDDVALEEQESWFVVLERDLPEDDSEDLTYEPSDEESDSEEYRSHNDTEAELKLEEQDGITVMLKESLDPQRTHNPQELVVLPGLEDPAGSSSGEGAADVGSGDGDAQKPQADVSSGQEADTE</sequence>
<dbReference type="AlphaFoldDB" id="A0A7R5KX44"/>
<feature type="compositionally biased region" description="Low complexity" evidence="1">
    <location>
        <begin position="221"/>
        <end position="235"/>
    </location>
</feature>
<proteinExistence type="predicted"/>
<feature type="compositionally biased region" description="Basic and acidic residues" evidence="1">
    <location>
        <begin position="174"/>
        <end position="190"/>
    </location>
</feature>
<evidence type="ECO:0000256" key="1">
    <source>
        <dbReference type="SAM" id="MobiDB-lite"/>
    </source>
</evidence>
<protein>
    <submittedName>
        <fullName evidence="3">Uncharacterized protein LOC113985965</fullName>
    </submittedName>
</protein>
<evidence type="ECO:0000313" key="2">
    <source>
        <dbReference type="Proteomes" id="UP000504627"/>
    </source>
</evidence>
<feature type="compositionally biased region" description="Polar residues" evidence="1">
    <location>
        <begin position="247"/>
        <end position="257"/>
    </location>
</feature>
<organism evidence="2 3">
    <name type="scientific">Pipra filicauda</name>
    <name type="common">Wire-tailed manakin</name>
    <dbReference type="NCBI Taxonomy" id="649802"/>
    <lineage>
        <taxon>Eukaryota</taxon>
        <taxon>Metazoa</taxon>
        <taxon>Chordata</taxon>
        <taxon>Craniata</taxon>
        <taxon>Vertebrata</taxon>
        <taxon>Euteleostomi</taxon>
        <taxon>Archelosauria</taxon>
        <taxon>Archosauria</taxon>
        <taxon>Dinosauria</taxon>
        <taxon>Saurischia</taxon>
        <taxon>Theropoda</taxon>
        <taxon>Coelurosauria</taxon>
        <taxon>Aves</taxon>
        <taxon>Neognathae</taxon>
        <taxon>Neoaves</taxon>
        <taxon>Telluraves</taxon>
        <taxon>Australaves</taxon>
        <taxon>Passeriformes</taxon>
        <taxon>Pipridae</taxon>
        <taxon>Pipra</taxon>
    </lineage>
</organism>
<feature type="region of interest" description="Disordered" evidence="1">
    <location>
        <begin position="151"/>
        <end position="257"/>
    </location>
</feature>
<gene>
    <name evidence="3" type="primary">LOC113985965</name>
</gene>